<keyword evidence="2" id="KW-1133">Transmembrane helix</keyword>
<gene>
    <name evidence="4" type="ORF">US86_C0001G0031</name>
</gene>
<feature type="region of interest" description="Disordered" evidence="1">
    <location>
        <begin position="72"/>
        <end position="95"/>
    </location>
</feature>
<reference evidence="4 5" key="1">
    <citation type="journal article" date="2015" name="Nature">
        <title>rRNA introns, odd ribosomes, and small enigmatic genomes across a large radiation of phyla.</title>
        <authorList>
            <person name="Brown C.T."/>
            <person name="Hug L.A."/>
            <person name="Thomas B.C."/>
            <person name="Sharon I."/>
            <person name="Castelle C.J."/>
            <person name="Singh A."/>
            <person name="Wilkins M.J."/>
            <person name="Williams K.H."/>
            <person name="Banfield J.F."/>
        </authorList>
    </citation>
    <scope>NUCLEOTIDE SEQUENCE [LARGE SCALE GENOMIC DNA]</scope>
</reference>
<feature type="domain" description="LysM" evidence="3">
    <location>
        <begin position="97"/>
        <end position="144"/>
    </location>
</feature>
<dbReference type="CDD" id="cd00118">
    <property type="entry name" value="LysM"/>
    <property type="match status" value="2"/>
</dbReference>
<evidence type="ECO:0000259" key="3">
    <source>
        <dbReference type="PROSITE" id="PS51782"/>
    </source>
</evidence>
<evidence type="ECO:0000313" key="5">
    <source>
        <dbReference type="Proteomes" id="UP000034235"/>
    </source>
</evidence>
<sequence length="248" mass="27058">MAKQKKTAKQKSQTQNLSRVTVSKSQEENKSFLQKLQEDLDIKGSYLNLVLGVLIVVVAGVLLFNYFNKPNGDLGPSQNSNQETSETTDVSKENLPGKYTVKEDDTLYTIAEKYYGDGFQFSEIVKTNNLADENVIEVGQVLEIPKIELAQANPTPTPTPAASPSPILSADADSQTQPVAGGKGGAENQTEWGEKITSDTYTVQEGDWLSKIAGRAYGDIFVYQKIAEANNIANPDVIEPGMILKIPR</sequence>
<dbReference type="Pfam" id="PF01476">
    <property type="entry name" value="LysM"/>
    <property type="match status" value="2"/>
</dbReference>
<dbReference type="InterPro" id="IPR052196">
    <property type="entry name" value="Bact_Kbp"/>
</dbReference>
<feature type="domain" description="LysM" evidence="3">
    <location>
        <begin position="199"/>
        <end position="246"/>
    </location>
</feature>
<keyword evidence="2" id="KW-0812">Transmembrane</keyword>
<comment type="caution">
    <text evidence="4">The sequence shown here is derived from an EMBL/GenBank/DDBJ whole genome shotgun (WGS) entry which is preliminary data.</text>
</comment>
<dbReference type="SUPFAM" id="SSF54106">
    <property type="entry name" value="LysM domain"/>
    <property type="match status" value="2"/>
</dbReference>
<dbReference type="EMBL" id="LBUP01000001">
    <property type="protein sequence ID" value="KKQ67104.1"/>
    <property type="molecule type" value="Genomic_DNA"/>
</dbReference>
<feature type="transmembrane region" description="Helical" evidence="2">
    <location>
        <begin position="46"/>
        <end position="67"/>
    </location>
</feature>
<dbReference type="Gene3D" id="3.10.350.10">
    <property type="entry name" value="LysM domain"/>
    <property type="match status" value="2"/>
</dbReference>
<dbReference type="PANTHER" id="PTHR34700">
    <property type="entry name" value="POTASSIUM BINDING PROTEIN KBP"/>
    <property type="match status" value="1"/>
</dbReference>
<dbReference type="AlphaFoldDB" id="A0A0G0M0E5"/>
<organism evidence="4 5">
    <name type="scientific">Candidatus Daviesbacteria bacterium GW2011_GWA2_38_24</name>
    <dbReference type="NCBI Taxonomy" id="1618422"/>
    <lineage>
        <taxon>Bacteria</taxon>
        <taxon>Candidatus Daviesiibacteriota</taxon>
    </lineage>
</organism>
<keyword evidence="2" id="KW-0472">Membrane</keyword>
<evidence type="ECO:0000256" key="2">
    <source>
        <dbReference type="SAM" id="Phobius"/>
    </source>
</evidence>
<proteinExistence type="predicted"/>
<dbReference type="Proteomes" id="UP000034235">
    <property type="component" value="Unassembled WGS sequence"/>
</dbReference>
<dbReference type="InterPro" id="IPR018392">
    <property type="entry name" value="LysM"/>
</dbReference>
<dbReference type="InterPro" id="IPR036779">
    <property type="entry name" value="LysM_dom_sf"/>
</dbReference>
<dbReference type="PROSITE" id="PS51782">
    <property type="entry name" value="LYSM"/>
    <property type="match status" value="2"/>
</dbReference>
<accession>A0A0G0M0E5</accession>
<feature type="compositionally biased region" description="Polar residues" evidence="1">
    <location>
        <begin position="76"/>
        <end position="88"/>
    </location>
</feature>
<name>A0A0G0M0E5_9BACT</name>
<evidence type="ECO:0000256" key="1">
    <source>
        <dbReference type="SAM" id="MobiDB-lite"/>
    </source>
</evidence>
<dbReference type="PANTHER" id="PTHR34700:SF4">
    <property type="entry name" value="PHAGE-LIKE ELEMENT PBSX PROTEIN XKDP"/>
    <property type="match status" value="1"/>
</dbReference>
<evidence type="ECO:0000313" key="4">
    <source>
        <dbReference type="EMBL" id="KKQ67104.1"/>
    </source>
</evidence>
<feature type="region of interest" description="Disordered" evidence="1">
    <location>
        <begin position="151"/>
        <end position="193"/>
    </location>
</feature>
<feature type="region of interest" description="Disordered" evidence="1">
    <location>
        <begin position="1"/>
        <end position="22"/>
    </location>
</feature>
<protein>
    <recommendedName>
        <fullName evidence="3">LysM domain-containing protein</fullName>
    </recommendedName>
</protein>
<dbReference type="SMART" id="SM00257">
    <property type="entry name" value="LysM"/>
    <property type="match status" value="2"/>
</dbReference>